<feature type="domain" description="ComEC/Rec2-related protein" evidence="7">
    <location>
        <begin position="234"/>
        <end position="501"/>
    </location>
</feature>
<feature type="transmembrane region" description="Helical" evidence="6">
    <location>
        <begin position="7"/>
        <end position="24"/>
    </location>
</feature>
<comment type="subcellular location">
    <subcellularLocation>
        <location evidence="1">Cell membrane</location>
        <topology evidence="1">Multi-pass membrane protein</topology>
    </subcellularLocation>
</comment>
<dbReference type="NCBIfam" id="TIGR00360">
    <property type="entry name" value="ComEC_N-term"/>
    <property type="match status" value="1"/>
</dbReference>
<evidence type="ECO:0008006" key="11">
    <source>
        <dbReference type="Google" id="ProtNLM"/>
    </source>
</evidence>
<gene>
    <name evidence="9" type="ORF">A2941_03120</name>
</gene>
<evidence type="ECO:0000259" key="8">
    <source>
        <dbReference type="Pfam" id="PF13567"/>
    </source>
</evidence>
<dbReference type="AlphaFoldDB" id="A0A1F8GRE0"/>
<organism evidence="9 10">
    <name type="scientific">Candidatus Yanofskybacteria bacterium RIFCSPLOWO2_01_FULL_49_17</name>
    <dbReference type="NCBI Taxonomy" id="1802700"/>
    <lineage>
        <taxon>Bacteria</taxon>
        <taxon>Candidatus Yanofskyibacteriota</taxon>
    </lineage>
</organism>
<sequence length="510" mass="56305">MHKAQVFGYFLISFLAGVFVGSFVANPTRFMLVLMVVGAFNFVTFGRRDRMKGLAIGGCFLAAALGVFRYGSANFSHSVLSSFAGVEAGGKGVPVQLVGYIDEEPSLTSSGNASIVFRAKQLIVPGHILKTNERMLIIAKAFPEYKFGETLTVAGSLGLPDNFTPDFDYVAYLKNRSIRTTMLFPNISHSASPLSFGERLKLNVYSKLFAVKDKFESSIRNVMAEPNASYVNGILLGSRQDIPAELKEAFNRTGTTHILAISGYNITIIAQALLAALVFFVRRRTAFWLSVVFILLFTIMTGAGASVVRAAIMGLLLLAANGYGRMYDPKNSILLAAGAMVWLNPLSLRFDIGFQLSFMAVIGLMYVHPLLEHFFRRMRFSKEVYRNLKETLLMTVSAQLMVAPLLIYYFRQFSAVSLPANILVLPLMPLTMLFGFLSGAVGLILMPLGKALSLIAWLLTGYQLGIIKWLGGLSWASLKISMNWATLSVIYILFAVVVWNLRSKINRYEI</sequence>
<evidence type="ECO:0000256" key="1">
    <source>
        <dbReference type="ARBA" id="ARBA00004651"/>
    </source>
</evidence>
<feature type="transmembrane region" description="Helical" evidence="6">
    <location>
        <begin position="352"/>
        <end position="371"/>
    </location>
</feature>
<dbReference type="InterPro" id="IPR025405">
    <property type="entry name" value="DUF4131"/>
</dbReference>
<dbReference type="PANTHER" id="PTHR30619">
    <property type="entry name" value="DNA INTERNALIZATION/COMPETENCE PROTEIN COMEC/REC2"/>
    <property type="match status" value="1"/>
</dbReference>
<dbReference type="Pfam" id="PF13567">
    <property type="entry name" value="DUF4131"/>
    <property type="match status" value="1"/>
</dbReference>
<evidence type="ECO:0000256" key="2">
    <source>
        <dbReference type="ARBA" id="ARBA00022475"/>
    </source>
</evidence>
<dbReference type="Pfam" id="PF03772">
    <property type="entry name" value="Competence"/>
    <property type="match status" value="1"/>
</dbReference>
<accession>A0A1F8GRE0</accession>
<feature type="transmembrane region" description="Helical" evidence="6">
    <location>
        <begin position="287"/>
        <end position="320"/>
    </location>
</feature>
<evidence type="ECO:0000256" key="4">
    <source>
        <dbReference type="ARBA" id="ARBA00022989"/>
    </source>
</evidence>
<feature type="transmembrane region" description="Helical" evidence="6">
    <location>
        <begin position="392"/>
        <end position="410"/>
    </location>
</feature>
<evidence type="ECO:0000256" key="6">
    <source>
        <dbReference type="SAM" id="Phobius"/>
    </source>
</evidence>
<feature type="domain" description="DUF4131" evidence="8">
    <location>
        <begin position="31"/>
        <end position="182"/>
    </location>
</feature>
<proteinExistence type="predicted"/>
<keyword evidence="4 6" id="KW-1133">Transmembrane helix</keyword>
<keyword evidence="3 6" id="KW-0812">Transmembrane</keyword>
<feature type="transmembrane region" description="Helical" evidence="6">
    <location>
        <begin position="452"/>
        <end position="470"/>
    </location>
</feature>
<evidence type="ECO:0000313" key="9">
    <source>
        <dbReference type="EMBL" id="OGN27992.1"/>
    </source>
</evidence>
<feature type="transmembrane region" description="Helical" evidence="6">
    <location>
        <begin position="53"/>
        <end position="71"/>
    </location>
</feature>
<reference evidence="9 10" key="1">
    <citation type="journal article" date="2016" name="Nat. Commun.">
        <title>Thousands of microbial genomes shed light on interconnected biogeochemical processes in an aquifer system.</title>
        <authorList>
            <person name="Anantharaman K."/>
            <person name="Brown C.T."/>
            <person name="Hug L.A."/>
            <person name="Sharon I."/>
            <person name="Castelle C.J."/>
            <person name="Probst A.J."/>
            <person name="Thomas B.C."/>
            <person name="Singh A."/>
            <person name="Wilkins M.J."/>
            <person name="Karaoz U."/>
            <person name="Brodie E.L."/>
            <person name="Williams K.H."/>
            <person name="Hubbard S.S."/>
            <person name="Banfield J.F."/>
        </authorList>
    </citation>
    <scope>NUCLEOTIDE SEQUENCE [LARGE SCALE GENOMIC DNA]</scope>
</reference>
<evidence type="ECO:0000256" key="5">
    <source>
        <dbReference type="ARBA" id="ARBA00023136"/>
    </source>
</evidence>
<feature type="transmembrane region" description="Helical" evidence="6">
    <location>
        <begin position="258"/>
        <end position="280"/>
    </location>
</feature>
<evidence type="ECO:0000259" key="7">
    <source>
        <dbReference type="Pfam" id="PF03772"/>
    </source>
</evidence>
<keyword evidence="2" id="KW-1003">Cell membrane</keyword>
<name>A0A1F8GRE0_9BACT</name>
<evidence type="ECO:0000313" key="10">
    <source>
        <dbReference type="Proteomes" id="UP000178444"/>
    </source>
</evidence>
<dbReference type="GO" id="GO:0005886">
    <property type="term" value="C:plasma membrane"/>
    <property type="evidence" value="ECO:0007669"/>
    <property type="project" value="UniProtKB-SubCell"/>
</dbReference>
<dbReference type="Proteomes" id="UP000178444">
    <property type="component" value="Unassembled WGS sequence"/>
</dbReference>
<comment type="caution">
    <text evidence="9">The sequence shown here is derived from an EMBL/GenBank/DDBJ whole genome shotgun (WGS) entry which is preliminary data.</text>
</comment>
<dbReference type="InterPro" id="IPR004477">
    <property type="entry name" value="ComEC_N"/>
</dbReference>
<dbReference type="PANTHER" id="PTHR30619:SF7">
    <property type="entry name" value="BETA-LACTAMASE DOMAIN PROTEIN"/>
    <property type="match status" value="1"/>
</dbReference>
<protein>
    <recommendedName>
        <fullName evidence="11">ComEC/Rec2-related protein domain-containing protein</fullName>
    </recommendedName>
</protein>
<dbReference type="EMBL" id="MGKO01000004">
    <property type="protein sequence ID" value="OGN27992.1"/>
    <property type="molecule type" value="Genomic_DNA"/>
</dbReference>
<dbReference type="InterPro" id="IPR052159">
    <property type="entry name" value="Competence_DNA_uptake"/>
</dbReference>
<evidence type="ECO:0000256" key="3">
    <source>
        <dbReference type="ARBA" id="ARBA00022692"/>
    </source>
</evidence>
<feature type="transmembrane region" description="Helical" evidence="6">
    <location>
        <begin position="422"/>
        <end position="445"/>
    </location>
</feature>
<feature type="transmembrane region" description="Helical" evidence="6">
    <location>
        <begin position="482"/>
        <end position="501"/>
    </location>
</feature>
<feature type="transmembrane region" description="Helical" evidence="6">
    <location>
        <begin position="30"/>
        <end position="46"/>
    </location>
</feature>
<keyword evidence="5 6" id="KW-0472">Membrane</keyword>